<dbReference type="InterPro" id="IPR053139">
    <property type="entry name" value="Surface_bspA-like"/>
</dbReference>
<feature type="compositionally biased region" description="Low complexity" evidence="1">
    <location>
        <begin position="32"/>
        <end position="45"/>
    </location>
</feature>
<dbReference type="InterPro" id="IPR026906">
    <property type="entry name" value="LRR_5"/>
</dbReference>
<sequence>MKKFSALLAALVLALSALMLVACGPGSGDTDGPGTDTDGPGVVDPGDPDDPGSDTDDPEPAATPGLVFELLSEQELAYHNLDYGHTYTAAYAVTNYDVEETEDVTDLVIPSYHEGIPVVAIGVEALAGFATIESVYLPRTLTTIDDGAFAACTALTAVTIPDNVREIGKVAFSYCEKLTDVTLPQSDIRIARDAFDFSACALDEGNTENGALYIDHILIRADQSVSGEFAVREGTVAIADEAFYSCKQLTGVTFPDSLLAIGESAFSRCDRLSGVSIPTSVTRVGRDAFRDTAAYDASDTAAGGCAYIGDVLVAVDARADTLEIREGTRLIADEVLAYSYNRKIVIPAGLNEFGDNLTQILSPDLEEIEVSARHETLSCEDGVLYNKDKTVLYRYPSARARDTFALPDSVTRIADYAFLMAQVKEVVLGDNVQDIGCGAFSDSALERIAIPDGVAVLRDMLFYNCDLLESVTLGSGVQKIGTVAFDYCLSLTALELPASVTEIAQHAFNYCDGLGNVTFAQAEGWTAGKTPVDAAALADPAQAAVLLTETYLGSTWTRG</sequence>
<reference evidence="3" key="2">
    <citation type="submission" date="2021-04" db="EMBL/GenBank/DDBJ databases">
        <authorList>
            <person name="Gilroy R."/>
        </authorList>
    </citation>
    <scope>NUCLEOTIDE SEQUENCE</scope>
    <source>
        <strain evidence="3">26628</strain>
    </source>
</reference>
<dbReference type="SUPFAM" id="SSF52058">
    <property type="entry name" value="L domain-like"/>
    <property type="match status" value="1"/>
</dbReference>
<proteinExistence type="predicted"/>
<name>A0A9D1VUF7_9FIRM</name>
<dbReference type="Pfam" id="PF13306">
    <property type="entry name" value="LRR_5"/>
    <property type="match status" value="3"/>
</dbReference>
<protein>
    <submittedName>
        <fullName evidence="3">Leucine-rich repeat domain-containing protein</fullName>
    </submittedName>
</protein>
<reference evidence="3" key="1">
    <citation type="journal article" date="2021" name="PeerJ">
        <title>Extensive microbial diversity within the chicken gut microbiome revealed by metagenomics and culture.</title>
        <authorList>
            <person name="Gilroy R."/>
            <person name="Ravi A."/>
            <person name="Getino M."/>
            <person name="Pursley I."/>
            <person name="Horton D.L."/>
            <person name="Alikhan N.F."/>
            <person name="Baker D."/>
            <person name="Gharbi K."/>
            <person name="Hall N."/>
            <person name="Watson M."/>
            <person name="Adriaenssens E.M."/>
            <person name="Foster-Nyarko E."/>
            <person name="Jarju S."/>
            <person name="Secka A."/>
            <person name="Antonio M."/>
            <person name="Oren A."/>
            <person name="Chaudhuri R.R."/>
            <person name="La Ragione R."/>
            <person name="Hildebrand F."/>
            <person name="Pallen M.J."/>
        </authorList>
    </citation>
    <scope>NUCLEOTIDE SEQUENCE</scope>
    <source>
        <strain evidence="3">26628</strain>
    </source>
</reference>
<accession>A0A9D1VUF7</accession>
<dbReference type="AlphaFoldDB" id="A0A9D1VUF7"/>
<dbReference type="PANTHER" id="PTHR45661:SF3">
    <property type="entry name" value="IG-LIKE DOMAIN-CONTAINING PROTEIN"/>
    <property type="match status" value="1"/>
</dbReference>
<dbReference type="EMBL" id="DXFD01000058">
    <property type="protein sequence ID" value="HIX46800.1"/>
    <property type="molecule type" value="Genomic_DNA"/>
</dbReference>
<dbReference type="Gene3D" id="3.80.10.10">
    <property type="entry name" value="Ribonuclease Inhibitor"/>
    <property type="match status" value="3"/>
</dbReference>
<feature type="compositionally biased region" description="Acidic residues" evidence="1">
    <location>
        <begin position="46"/>
        <end position="59"/>
    </location>
</feature>
<organism evidence="3 4">
    <name type="scientific">Candidatus Borkfalkia faecigallinarum</name>
    <dbReference type="NCBI Taxonomy" id="2838509"/>
    <lineage>
        <taxon>Bacteria</taxon>
        <taxon>Bacillati</taxon>
        <taxon>Bacillota</taxon>
        <taxon>Clostridia</taxon>
        <taxon>Christensenellales</taxon>
        <taxon>Christensenellaceae</taxon>
        <taxon>Candidatus Borkfalkia</taxon>
    </lineage>
</organism>
<evidence type="ECO:0000256" key="1">
    <source>
        <dbReference type="SAM" id="MobiDB-lite"/>
    </source>
</evidence>
<evidence type="ECO:0000313" key="3">
    <source>
        <dbReference type="EMBL" id="HIX46800.1"/>
    </source>
</evidence>
<feature type="region of interest" description="Disordered" evidence="1">
    <location>
        <begin position="28"/>
        <end position="63"/>
    </location>
</feature>
<feature type="signal peptide" evidence="2">
    <location>
        <begin position="1"/>
        <end position="22"/>
    </location>
</feature>
<dbReference type="InterPro" id="IPR032675">
    <property type="entry name" value="LRR_dom_sf"/>
</dbReference>
<gene>
    <name evidence="3" type="ORF">H9737_03820</name>
</gene>
<keyword evidence="2" id="KW-0732">Signal</keyword>
<evidence type="ECO:0000256" key="2">
    <source>
        <dbReference type="SAM" id="SignalP"/>
    </source>
</evidence>
<evidence type="ECO:0000313" key="4">
    <source>
        <dbReference type="Proteomes" id="UP000824249"/>
    </source>
</evidence>
<feature type="chain" id="PRO_5038359507" evidence="2">
    <location>
        <begin position="23"/>
        <end position="559"/>
    </location>
</feature>
<dbReference type="PANTHER" id="PTHR45661">
    <property type="entry name" value="SURFACE ANTIGEN"/>
    <property type="match status" value="1"/>
</dbReference>
<dbReference type="Proteomes" id="UP000824249">
    <property type="component" value="Unassembled WGS sequence"/>
</dbReference>
<dbReference type="PROSITE" id="PS51257">
    <property type="entry name" value="PROKAR_LIPOPROTEIN"/>
    <property type="match status" value="1"/>
</dbReference>
<comment type="caution">
    <text evidence="3">The sequence shown here is derived from an EMBL/GenBank/DDBJ whole genome shotgun (WGS) entry which is preliminary data.</text>
</comment>